<proteinExistence type="predicted"/>
<reference evidence="1 2" key="1">
    <citation type="submission" date="2020-11" db="EMBL/GenBank/DDBJ databases">
        <title>Hymenobacter sp.</title>
        <authorList>
            <person name="Kim M.K."/>
        </authorList>
    </citation>
    <scope>NUCLEOTIDE SEQUENCE [LARGE SCALE GENOMIC DNA]</scope>
    <source>
        <strain evidence="1 2">BT594</strain>
    </source>
</reference>
<dbReference type="EMBL" id="JADWYK010000005">
    <property type="protein sequence ID" value="MBG8554001.1"/>
    <property type="molecule type" value="Genomic_DNA"/>
</dbReference>
<sequence length="113" mass="12634">MNPTQLQFIFHPIPDQWGLRGDPALWQELEHVCATLQLPTSPATIDQLLAFLYHNLVGEEPVAGHRSYVPRYQGGGMSGGHVSADFWLTQGLPTLKSRMLQLLVEDGKQGTRR</sequence>
<gene>
    <name evidence="1" type="ORF">I5L79_10615</name>
</gene>
<organism evidence="1 2">
    <name type="scientific">Hymenobacter guriensis</name>
    <dbReference type="NCBI Taxonomy" id="2793065"/>
    <lineage>
        <taxon>Bacteria</taxon>
        <taxon>Pseudomonadati</taxon>
        <taxon>Bacteroidota</taxon>
        <taxon>Cytophagia</taxon>
        <taxon>Cytophagales</taxon>
        <taxon>Hymenobacteraceae</taxon>
        <taxon>Hymenobacter</taxon>
    </lineage>
</organism>
<comment type="caution">
    <text evidence="1">The sequence shown here is derived from an EMBL/GenBank/DDBJ whole genome shotgun (WGS) entry which is preliminary data.</text>
</comment>
<evidence type="ECO:0000313" key="1">
    <source>
        <dbReference type="EMBL" id="MBG8554001.1"/>
    </source>
</evidence>
<keyword evidence="2" id="KW-1185">Reference proteome</keyword>
<dbReference type="RefSeq" id="WP_196955022.1">
    <property type="nucleotide sequence ID" value="NZ_JADWYK010000005.1"/>
</dbReference>
<protein>
    <submittedName>
        <fullName evidence="1">Uncharacterized protein</fullName>
    </submittedName>
</protein>
<evidence type="ECO:0000313" key="2">
    <source>
        <dbReference type="Proteomes" id="UP000601099"/>
    </source>
</evidence>
<accession>A0ABS0L1L1</accession>
<dbReference type="Proteomes" id="UP000601099">
    <property type="component" value="Unassembled WGS sequence"/>
</dbReference>
<name>A0ABS0L1L1_9BACT</name>